<organism evidence="1 2">
    <name type="scientific">Pelobates cultripes</name>
    <name type="common">Western spadefoot toad</name>
    <dbReference type="NCBI Taxonomy" id="61616"/>
    <lineage>
        <taxon>Eukaryota</taxon>
        <taxon>Metazoa</taxon>
        <taxon>Chordata</taxon>
        <taxon>Craniata</taxon>
        <taxon>Vertebrata</taxon>
        <taxon>Euteleostomi</taxon>
        <taxon>Amphibia</taxon>
        <taxon>Batrachia</taxon>
        <taxon>Anura</taxon>
        <taxon>Pelobatoidea</taxon>
        <taxon>Pelobatidae</taxon>
        <taxon>Pelobates</taxon>
    </lineage>
</organism>
<accession>A0AAD1QWT8</accession>
<evidence type="ECO:0000313" key="2">
    <source>
        <dbReference type="Proteomes" id="UP001295444"/>
    </source>
</evidence>
<evidence type="ECO:0000313" key="1">
    <source>
        <dbReference type="EMBL" id="CAH2218846.1"/>
    </source>
</evidence>
<proteinExistence type="predicted"/>
<reference evidence="1" key="1">
    <citation type="submission" date="2022-03" db="EMBL/GenBank/DDBJ databases">
        <authorList>
            <person name="Alioto T."/>
            <person name="Alioto T."/>
            <person name="Gomez Garrido J."/>
        </authorList>
    </citation>
    <scope>NUCLEOTIDE SEQUENCE</scope>
</reference>
<protein>
    <submittedName>
        <fullName evidence="1">Uncharacterized protein</fullName>
    </submittedName>
</protein>
<dbReference type="AlphaFoldDB" id="A0AAD1QWT8"/>
<keyword evidence="2" id="KW-1185">Reference proteome</keyword>
<dbReference type="EMBL" id="OW240912">
    <property type="protein sequence ID" value="CAH2218846.1"/>
    <property type="molecule type" value="Genomic_DNA"/>
</dbReference>
<sequence>MDYIPHHLPLIHTQPWTTTHITAPSDIFCACSRCICIVLFALVALNVTLFLKLSKIEHAAHVHLQRERLARSHSYDMGNRDHIPKGKVSGAAVRGALQDSITTLEQLKNSLLLLQKSFDLMNKSKSEEAFGS</sequence>
<gene>
    <name evidence="1" type="ORF">PECUL_23A026970</name>
</gene>
<dbReference type="Proteomes" id="UP001295444">
    <property type="component" value="Chromosome 01"/>
</dbReference>
<name>A0AAD1QWT8_PELCU</name>